<dbReference type="Proteomes" id="UP000245910">
    <property type="component" value="Chromosome III"/>
</dbReference>
<organism evidence="1 2">
    <name type="scientific">Fusarium venenatum</name>
    <dbReference type="NCBI Taxonomy" id="56646"/>
    <lineage>
        <taxon>Eukaryota</taxon>
        <taxon>Fungi</taxon>
        <taxon>Dikarya</taxon>
        <taxon>Ascomycota</taxon>
        <taxon>Pezizomycotina</taxon>
        <taxon>Sordariomycetes</taxon>
        <taxon>Hypocreomycetidae</taxon>
        <taxon>Hypocreales</taxon>
        <taxon>Nectriaceae</taxon>
        <taxon>Fusarium</taxon>
    </lineage>
</organism>
<accession>A0A2L2U1V4</accession>
<sequence length="48" mass="5670">MVRQRGLDLSQSLSSRQYIILFNRETPYAQRSAPNASWHLRAVDFLNY</sequence>
<protein>
    <submittedName>
        <fullName evidence="1">Uncharacterized protein</fullName>
    </submittedName>
</protein>
<keyword evidence="2" id="KW-1185">Reference proteome</keyword>
<proteinExistence type="predicted"/>
<reference evidence="2" key="1">
    <citation type="submission" date="2014-10" db="EMBL/GenBank/DDBJ databases">
        <authorList>
            <person name="King R."/>
        </authorList>
    </citation>
    <scope>NUCLEOTIDE SEQUENCE [LARGE SCALE GENOMIC DNA]</scope>
    <source>
        <strain evidence="2">A3/5</strain>
    </source>
</reference>
<name>A0A2L2U1V4_9HYPO</name>
<evidence type="ECO:0000313" key="2">
    <source>
        <dbReference type="Proteomes" id="UP000245910"/>
    </source>
</evidence>
<evidence type="ECO:0000313" key="1">
    <source>
        <dbReference type="EMBL" id="CEI68185.1"/>
    </source>
</evidence>
<dbReference type="AlphaFoldDB" id="A0A2L2U1V4"/>
<dbReference type="EMBL" id="LN649231">
    <property type="protein sequence ID" value="CEI68185.1"/>
    <property type="molecule type" value="Genomic_DNA"/>
</dbReference>